<dbReference type="Proteomes" id="UP000470404">
    <property type="component" value="Unassembled WGS sequence"/>
</dbReference>
<organism evidence="2 3">
    <name type="scientific">Amycolatopsis rubida</name>
    <dbReference type="NCBI Taxonomy" id="112413"/>
    <lineage>
        <taxon>Bacteria</taxon>
        <taxon>Bacillati</taxon>
        <taxon>Actinomycetota</taxon>
        <taxon>Actinomycetes</taxon>
        <taxon>Pseudonocardiales</taxon>
        <taxon>Pseudonocardiaceae</taxon>
        <taxon>Amycolatopsis</taxon>
    </lineage>
</organism>
<dbReference type="EMBL" id="FOWC01000020">
    <property type="protein sequence ID" value="SFQ71277.1"/>
    <property type="molecule type" value="Genomic_DNA"/>
</dbReference>
<dbReference type="EMBL" id="JAAGNC010000103">
    <property type="protein sequence ID" value="NEC58147.1"/>
    <property type="molecule type" value="Genomic_DNA"/>
</dbReference>
<keyword evidence="4" id="KW-1185">Reference proteome</keyword>
<accession>A0A1I6ARP7</accession>
<dbReference type="RefSeq" id="WP_067584279.1">
    <property type="nucleotide sequence ID" value="NZ_FOWC01000020.1"/>
</dbReference>
<evidence type="ECO:0000313" key="2">
    <source>
        <dbReference type="EMBL" id="SFQ71277.1"/>
    </source>
</evidence>
<proteinExistence type="predicted"/>
<evidence type="ECO:0000313" key="3">
    <source>
        <dbReference type="Proteomes" id="UP000199137"/>
    </source>
</evidence>
<reference evidence="1 4" key="2">
    <citation type="submission" date="2020-01" db="EMBL/GenBank/DDBJ databases">
        <title>Insect and environment-associated Actinomycetes.</title>
        <authorList>
            <person name="Currrie C."/>
            <person name="Chevrette M."/>
            <person name="Carlson C."/>
            <person name="Stubbendieck R."/>
            <person name="Wendt-Pienkowski E."/>
        </authorList>
    </citation>
    <scope>NUCLEOTIDE SEQUENCE [LARGE SCALE GENOMIC DNA]</scope>
    <source>
        <strain evidence="1 4">SID8386</strain>
    </source>
</reference>
<reference evidence="2 3" key="1">
    <citation type="submission" date="2016-10" db="EMBL/GenBank/DDBJ databases">
        <authorList>
            <person name="de Groot N.N."/>
        </authorList>
    </citation>
    <scope>NUCLEOTIDE SEQUENCE [LARGE SCALE GENOMIC DNA]</scope>
    <source>
        <strain evidence="2 3">DSM 44637</strain>
    </source>
</reference>
<gene>
    <name evidence="1" type="ORF">G3I59_21700</name>
    <name evidence="2" type="ORF">SAMN05421854_120109</name>
</gene>
<sequence>MVVRKEILPGPRLPRTERNRLAIDCVVDSLLRCLPLAEQTRLGIVAANRGRTCDREALLMEVSLRTRRSPHAARCLVRAVYSALGQTSPELASRVRAGVSPDVLVLLGGTRQPSRWSRETPPRCRSG</sequence>
<evidence type="ECO:0000313" key="4">
    <source>
        <dbReference type="Proteomes" id="UP000470404"/>
    </source>
</evidence>
<name>A0A1I6ARP7_9PSEU</name>
<dbReference type="Proteomes" id="UP000199137">
    <property type="component" value="Unassembled WGS sequence"/>
</dbReference>
<protein>
    <submittedName>
        <fullName evidence="1">DUF2267 domain-containing protein</fullName>
    </submittedName>
</protein>
<dbReference type="OrthoDB" id="3623457at2"/>
<dbReference type="AlphaFoldDB" id="A0A1I6ARP7"/>
<evidence type="ECO:0000313" key="1">
    <source>
        <dbReference type="EMBL" id="NEC58147.1"/>
    </source>
</evidence>